<keyword evidence="3" id="KW-0274">FAD</keyword>
<evidence type="ECO:0000256" key="5">
    <source>
        <dbReference type="ARBA" id="ARBA00023002"/>
    </source>
</evidence>
<keyword evidence="7" id="KW-1185">Reference proteome</keyword>
<dbReference type="OrthoDB" id="66881at2759"/>
<reference evidence="6" key="1">
    <citation type="journal article" date="2020" name="Stud. Mycol.">
        <title>101 Dothideomycetes genomes: a test case for predicting lifestyles and emergence of pathogens.</title>
        <authorList>
            <person name="Haridas S."/>
            <person name="Albert R."/>
            <person name="Binder M."/>
            <person name="Bloem J."/>
            <person name="Labutti K."/>
            <person name="Salamov A."/>
            <person name="Andreopoulos B."/>
            <person name="Baker S."/>
            <person name="Barry K."/>
            <person name="Bills G."/>
            <person name="Bluhm B."/>
            <person name="Cannon C."/>
            <person name="Castanera R."/>
            <person name="Culley D."/>
            <person name="Daum C."/>
            <person name="Ezra D."/>
            <person name="Gonzalez J."/>
            <person name="Henrissat B."/>
            <person name="Kuo A."/>
            <person name="Liang C."/>
            <person name="Lipzen A."/>
            <person name="Lutzoni F."/>
            <person name="Magnuson J."/>
            <person name="Mondo S."/>
            <person name="Nolan M."/>
            <person name="Ohm R."/>
            <person name="Pangilinan J."/>
            <person name="Park H.-J."/>
            <person name="Ramirez L."/>
            <person name="Alfaro M."/>
            <person name="Sun H."/>
            <person name="Tritt A."/>
            <person name="Yoshinaga Y."/>
            <person name="Zwiers L.-H."/>
            <person name="Turgeon B."/>
            <person name="Goodwin S."/>
            <person name="Spatafora J."/>
            <person name="Crous P."/>
            <person name="Grigoriev I."/>
        </authorList>
    </citation>
    <scope>NUCLEOTIDE SEQUENCE</scope>
    <source>
        <strain evidence="6">CBS 130266</strain>
    </source>
</reference>
<dbReference type="InterPro" id="IPR050346">
    <property type="entry name" value="FMO-like"/>
</dbReference>
<keyword evidence="2" id="KW-0285">Flavoprotein</keyword>
<evidence type="ECO:0000313" key="6">
    <source>
        <dbReference type="EMBL" id="KAF2421056.1"/>
    </source>
</evidence>
<dbReference type="Pfam" id="PF13450">
    <property type="entry name" value="NAD_binding_8"/>
    <property type="match status" value="1"/>
</dbReference>
<keyword evidence="4" id="KW-0521">NADP</keyword>
<evidence type="ECO:0000313" key="7">
    <source>
        <dbReference type="Proteomes" id="UP000800235"/>
    </source>
</evidence>
<protein>
    <submittedName>
        <fullName evidence="6">FAD/NAD(P)-binding domain-containing protein</fullName>
    </submittedName>
</protein>
<name>A0A9P4NGV5_9PEZI</name>
<organism evidence="6 7">
    <name type="scientific">Tothia fuscella</name>
    <dbReference type="NCBI Taxonomy" id="1048955"/>
    <lineage>
        <taxon>Eukaryota</taxon>
        <taxon>Fungi</taxon>
        <taxon>Dikarya</taxon>
        <taxon>Ascomycota</taxon>
        <taxon>Pezizomycotina</taxon>
        <taxon>Dothideomycetes</taxon>
        <taxon>Pleosporomycetidae</taxon>
        <taxon>Venturiales</taxon>
        <taxon>Cylindrosympodiaceae</taxon>
        <taxon>Tothia</taxon>
    </lineage>
</organism>
<dbReference type="InterPro" id="IPR036188">
    <property type="entry name" value="FAD/NAD-bd_sf"/>
</dbReference>
<sequence>MVEREQPRVAIIGAGISGVVTAAHLQKAGLNVTVFERNHASGGVWLYDERRPLEPKYPSIRASEGENIGEYSGLCGGDRTPTRELRHAPPGPCYVGLKNNVGTRLMRTKLNGWPEGTPDFVNHRILKEYIQETSKIASVDSNTIYGALVTELQKKDEKWHLTYSTLRKDSLDENVYSHKRLSSFDYVVVASGHYHAPRVPELPGLAEWQRRWPSRVWHSKGYRKPEGFKGKNVLLIGAGTSSTDIAREIGPFANHVYQSQRNGKFDHPASMLPPNATRIGEISTFNGIGAKDVFEDGELDQTQAIPSTVVLKSGAILCNIDYVIVCTGYHITLPFLKKYHKDDTPPEKASKIVLVTDGTQLHNLHKDIFYIPDPSLIFVGVPYFTATFTLFEFQALTVAAVLSGLAYLPTEEAMREEYLQRVKEKGYGKPFHSLRGVEVEYVTELLDWINGDIAEKGGSLIEGHSKIWHVAKEEQAERIKQMFAPTGAVQVEFSGMPCN</sequence>
<dbReference type="AlphaFoldDB" id="A0A9P4NGV5"/>
<dbReference type="GO" id="GO:0050661">
    <property type="term" value="F:NADP binding"/>
    <property type="evidence" value="ECO:0007669"/>
    <property type="project" value="InterPro"/>
</dbReference>
<dbReference type="PANTHER" id="PTHR23023">
    <property type="entry name" value="DIMETHYLANILINE MONOOXYGENASE"/>
    <property type="match status" value="1"/>
</dbReference>
<comment type="caution">
    <text evidence="6">The sequence shown here is derived from an EMBL/GenBank/DDBJ whole genome shotgun (WGS) entry which is preliminary data.</text>
</comment>
<dbReference type="PIRSF" id="PIRSF000332">
    <property type="entry name" value="FMO"/>
    <property type="match status" value="1"/>
</dbReference>
<dbReference type="GO" id="GO:0050660">
    <property type="term" value="F:flavin adenine dinucleotide binding"/>
    <property type="evidence" value="ECO:0007669"/>
    <property type="project" value="InterPro"/>
</dbReference>
<dbReference type="PRINTS" id="PR00419">
    <property type="entry name" value="ADXRDTASE"/>
</dbReference>
<comment type="similarity">
    <text evidence="1">Belongs to the FMO family.</text>
</comment>
<dbReference type="SUPFAM" id="SSF51905">
    <property type="entry name" value="FAD/NAD(P)-binding domain"/>
    <property type="match status" value="2"/>
</dbReference>
<dbReference type="Proteomes" id="UP000800235">
    <property type="component" value="Unassembled WGS sequence"/>
</dbReference>
<proteinExistence type="inferred from homology"/>
<evidence type="ECO:0000256" key="3">
    <source>
        <dbReference type="ARBA" id="ARBA00022827"/>
    </source>
</evidence>
<dbReference type="GO" id="GO:0004499">
    <property type="term" value="F:N,N-dimethylaniline monooxygenase activity"/>
    <property type="evidence" value="ECO:0007669"/>
    <property type="project" value="InterPro"/>
</dbReference>
<dbReference type="Gene3D" id="3.50.50.60">
    <property type="entry name" value="FAD/NAD(P)-binding domain"/>
    <property type="match status" value="2"/>
</dbReference>
<dbReference type="EMBL" id="MU007103">
    <property type="protein sequence ID" value="KAF2421056.1"/>
    <property type="molecule type" value="Genomic_DNA"/>
</dbReference>
<dbReference type="Pfam" id="PF00743">
    <property type="entry name" value="FMO-like"/>
    <property type="match status" value="2"/>
</dbReference>
<keyword evidence="5" id="KW-0560">Oxidoreductase</keyword>
<accession>A0A9P4NGV5</accession>
<evidence type="ECO:0000256" key="2">
    <source>
        <dbReference type="ARBA" id="ARBA00022630"/>
    </source>
</evidence>
<gene>
    <name evidence="6" type="ORF">EJ08DRAFT_524210</name>
</gene>
<evidence type="ECO:0000256" key="4">
    <source>
        <dbReference type="ARBA" id="ARBA00022857"/>
    </source>
</evidence>
<dbReference type="InterPro" id="IPR020946">
    <property type="entry name" value="Flavin_mOase-like"/>
</dbReference>
<evidence type="ECO:0000256" key="1">
    <source>
        <dbReference type="ARBA" id="ARBA00009183"/>
    </source>
</evidence>
<dbReference type="InterPro" id="IPR000960">
    <property type="entry name" value="Flavin_mOase"/>
</dbReference>